<evidence type="ECO:0000313" key="2">
    <source>
        <dbReference type="EMBL" id="TDH58997.1"/>
    </source>
</evidence>
<dbReference type="Proteomes" id="UP000295096">
    <property type="component" value="Unassembled WGS sequence"/>
</dbReference>
<accession>A0A4R5Q9W0</accession>
<dbReference type="AlphaFoldDB" id="A0A4R5Q9W0"/>
<protein>
    <submittedName>
        <fullName evidence="2">Uncharacterized protein</fullName>
    </submittedName>
</protein>
<sequence>MTWMNLAVGIIGSEDDSRSLVFFGVLAIGIVGAFIAGVPASWNGACYGRNGSSHFSVAVAALIGGHSTVVLTGSFVGAWFLSAWLFPRAAKDQTGAQLTG</sequence>
<dbReference type="OrthoDB" id="9813621at2"/>
<keyword evidence="1" id="KW-0812">Transmembrane</keyword>
<comment type="caution">
    <text evidence="2">The sequence shown here is derived from an EMBL/GenBank/DDBJ whole genome shotgun (WGS) entry which is preliminary data.</text>
</comment>
<feature type="transmembrane region" description="Helical" evidence="1">
    <location>
        <begin position="20"/>
        <end position="42"/>
    </location>
</feature>
<evidence type="ECO:0000256" key="1">
    <source>
        <dbReference type="SAM" id="Phobius"/>
    </source>
</evidence>
<organism evidence="2 3">
    <name type="scientific">Dankookia rubra</name>
    <dbReference type="NCBI Taxonomy" id="1442381"/>
    <lineage>
        <taxon>Bacteria</taxon>
        <taxon>Pseudomonadati</taxon>
        <taxon>Pseudomonadota</taxon>
        <taxon>Alphaproteobacteria</taxon>
        <taxon>Acetobacterales</taxon>
        <taxon>Roseomonadaceae</taxon>
        <taxon>Dankookia</taxon>
    </lineage>
</organism>
<dbReference type="EMBL" id="SMSJ01000085">
    <property type="protein sequence ID" value="TDH58997.1"/>
    <property type="molecule type" value="Genomic_DNA"/>
</dbReference>
<dbReference type="RefSeq" id="WP_133292176.1">
    <property type="nucleotide sequence ID" value="NZ_SMSJ01000085.1"/>
</dbReference>
<keyword evidence="3" id="KW-1185">Reference proteome</keyword>
<evidence type="ECO:0000313" key="3">
    <source>
        <dbReference type="Proteomes" id="UP000295096"/>
    </source>
</evidence>
<keyword evidence="1" id="KW-0472">Membrane</keyword>
<gene>
    <name evidence="2" type="ORF">E2C06_29570</name>
</gene>
<reference evidence="2 3" key="1">
    <citation type="journal article" date="2016" name="J. Microbiol.">
        <title>Dankookia rubra gen. nov., sp. nov., an alphaproteobacterium isolated from sediment of a shallow stream.</title>
        <authorList>
            <person name="Kim W.H."/>
            <person name="Kim D.H."/>
            <person name="Kang K."/>
            <person name="Ahn T.Y."/>
        </authorList>
    </citation>
    <scope>NUCLEOTIDE SEQUENCE [LARGE SCALE GENOMIC DNA]</scope>
    <source>
        <strain evidence="2 3">JCM30602</strain>
    </source>
</reference>
<name>A0A4R5Q9W0_9PROT</name>
<proteinExistence type="predicted"/>
<keyword evidence="1" id="KW-1133">Transmembrane helix</keyword>
<feature type="transmembrane region" description="Helical" evidence="1">
    <location>
        <begin position="54"/>
        <end position="81"/>
    </location>
</feature>